<reference evidence="2 3" key="1">
    <citation type="journal article" date="2019" name="Int. J. Syst. Evol. Microbiol.">
        <title>The Global Catalogue of Microorganisms (GCM) 10K type strain sequencing project: providing services to taxonomists for standard genome sequencing and annotation.</title>
        <authorList>
            <consortium name="The Broad Institute Genomics Platform"/>
            <consortium name="The Broad Institute Genome Sequencing Center for Infectious Disease"/>
            <person name="Wu L."/>
            <person name="Ma J."/>
        </authorList>
    </citation>
    <scope>NUCLEOTIDE SEQUENCE [LARGE SCALE GENOMIC DNA]</scope>
    <source>
        <strain evidence="2 3">JCM 15421</strain>
    </source>
</reference>
<feature type="chain" id="PRO_5047199528" description="Porin" evidence="1">
    <location>
        <begin position="20"/>
        <end position="115"/>
    </location>
</feature>
<gene>
    <name evidence="2" type="ORF">GCM10009105_33660</name>
</gene>
<evidence type="ECO:0008006" key="4">
    <source>
        <dbReference type="Google" id="ProtNLM"/>
    </source>
</evidence>
<organism evidence="2 3">
    <name type="scientific">Dokdonella soli</name>
    <dbReference type="NCBI Taxonomy" id="529810"/>
    <lineage>
        <taxon>Bacteria</taxon>
        <taxon>Pseudomonadati</taxon>
        <taxon>Pseudomonadota</taxon>
        <taxon>Gammaproteobacteria</taxon>
        <taxon>Lysobacterales</taxon>
        <taxon>Rhodanobacteraceae</taxon>
        <taxon>Dokdonella</taxon>
    </lineage>
</organism>
<proteinExistence type="predicted"/>
<sequence>MKAGITAVLIAAFAPSAQAQTPAQPLDLKLPAAHDAAAATAADPPGTYYGDVGGNGDASDTLISGSFSTTVGYAKGFGTGVSNAATLNVSKQYDDGRTVNLHIDVRRSSGFPSRR</sequence>
<evidence type="ECO:0000313" key="2">
    <source>
        <dbReference type="EMBL" id="GAA0722460.1"/>
    </source>
</evidence>
<accession>A0ABN1IVY1</accession>
<dbReference type="EMBL" id="BAAAEU010000024">
    <property type="protein sequence ID" value="GAA0722460.1"/>
    <property type="molecule type" value="Genomic_DNA"/>
</dbReference>
<dbReference type="Proteomes" id="UP001501523">
    <property type="component" value="Unassembled WGS sequence"/>
</dbReference>
<comment type="caution">
    <text evidence="2">The sequence shown here is derived from an EMBL/GenBank/DDBJ whole genome shotgun (WGS) entry which is preliminary data.</text>
</comment>
<evidence type="ECO:0000313" key="3">
    <source>
        <dbReference type="Proteomes" id="UP001501523"/>
    </source>
</evidence>
<evidence type="ECO:0000256" key="1">
    <source>
        <dbReference type="SAM" id="SignalP"/>
    </source>
</evidence>
<keyword evidence="1" id="KW-0732">Signal</keyword>
<dbReference type="RefSeq" id="WP_343793260.1">
    <property type="nucleotide sequence ID" value="NZ_BAAAEU010000024.1"/>
</dbReference>
<feature type="signal peptide" evidence="1">
    <location>
        <begin position="1"/>
        <end position="19"/>
    </location>
</feature>
<protein>
    <recommendedName>
        <fullName evidence="4">Porin</fullName>
    </recommendedName>
</protein>
<name>A0ABN1IVY1_9GAMM</name>
<keyword evidence="3" id="KW-1185">Reference proteome</keyword>